<dbReference type="CDD" id="cd00956">
    <property type="entry name" value="Transaldolase_FSA"/>
    <property type="match status" value="1"/>
</dbReference>
<dbReference type="AlphaFoldDB" id="A0A0R2KB65"/>
<dbReference type="OrthoDB" id="9807051at2"/>
<dbReference type="InterPro" id="IPR013785">
    <property type="entry name" value="Aldolase_TIM"/>
</dbReference>
<dbReference type="Pfam" id="PF00923">
    <property type="entry name" value="TAL_FSA"/>
    <property type="match status" value="1"/>
</dbReference>
<evidence type="ECO:0000256" key="2">
    <source>
        <dbReference type="ARBA" id="ARBA00023270"/>
    </source>
</evidence>
<keyword evidence="2" id="KW-0704">Schiff base</keyword>
<dbReference type="GO" id="GO:0005975">
    <property type="term" value="P:carbohydrate metabolic process"/>
    <property type="evidence" value="ECO:0007669"/>
    <property type="project" value="InterPro"/>
</dbReference>
<evidence type="ECO:0000256" key="1">
    <source>
        <dbReference type="ARBA" id="ARBA00004496"/>
    </source>
</evidence>
<dbReference type="RefSeq" id="WP_010497791.1">
    <property type="nucleotide sequence ID" value="NZ_JQBK01000016.1"/>
</dbReference>
<dbReference type="Proteomes" id="UP000051491">
    <property type="component" value="Unassembled WGS sequence"/>
</dbReference>
<comment type="subcellular location">
    <subcellularLocation>
        <location evidence="1">Cytoplasm</location>
    </subcellularLocation>
</comment>
<protein>
    <submittedName>
        <fullName evidence="3">Fructose-6-phosphate aldolase</fullName>
    </submittedName>
</protein>
<accession>A0A0R2KB65</accession>
<dbReference type="GO" id="GO:0005737">
    <property type="term" value="C:cytoplasm"/>
    <property type="evidence" value="ECO:0007669"/>
    <property type="project" value="UniProtKB-SubCell"/>
</dbReference>
<dbReference type="STRING" id="89059.LAC1533_2157"/>
<dbReference type="SUPFAM" id="SSF51569">
    <property type="entry name" value="Aldolase"/>
    <property type="match status" value="1"/>
</dbReference>
<proteinExistence type="predicted"/>
<dbReference type="PROSITE" id="PS01054">
    <property type="entry name" value="TRANSALDOLASE_1"/>
    <property type="match status" value="1"/>
</dbReference>
<dbReference type="InterPro" id="IPR018225">
    <property type="entry name" value="Transaldolase_AS"/>
</dbReference>
<dbReference type="InterPro" id="IPR001585">
    <property type="entry name" value="TAL/FSA"/>
</dbReference>
<comment type="caution">
    <text evidence="3">The sequence shown here is derived from an EMBL/GenBank/DDBJ whole genome shotgun (WGS) entry which is preliminary data.</text>
</comment>
<dbReference type="Gene3D" id="3.20.20.70">
    <property type="entry name" value="Aldolase class I"/>
    <property type="match status" value="1"/>
</dbReference>
<dbReference type="GO" id="GO:0016832">
    <property type="term" value="F:aldehyde-lyase activity"/>
    <property type="evidence" value="ECO:0007669"/>
    <property type="project" value="InterPro"/>
</dbReference>
<dbReference type="PANTHER" id="PTHR10683:SF28">
    <property type="entry name" value="TRANSALDOLASE C"/>
    <property type="match status" value="1"/>
</dbReference>
<dbReference type="InterPro" id="IPR033919">
    <property type="entry name" value="TSA/FSA_arc/bac"/>
</dbReference>
<evidence type="ECO:0000313" key="4">
    <source>
        <dbReference type="Proteomes" id="UP000051491"/>
    </source>
</evidence>
<organism evidence="3 4">
    <name type="scientific">Ligilactobacillus acidipiscis</name>
    <dbReference type="NCBI Taxonomy" id="89059"/>
    <lineage>
        <taxon>Bacteria</taxon>
        <taxon>Bacillati</taxon>
        <taxon>Bacillota</taxon>
        <taxon>Bacilli</taxon>
        <taxon>Lactobacillales</taxon>
        <taxon>Lactobacillaceae</taxon>
        <taxon>Ligilactobacillus</taxon>
    </lineage>
</organism>
<name>A0A0R2KB65_9LACO</name>
<evidence type="ECO:0000313" key="3">
    <source>
        <dbReference type="EMBL" id="KRN86603.1"/>
    </source>
</evidence>
<reference evidence="3 4" key="1">
    <citation type="journal article" date="2015" name="Genome Announc.">
        <title>Expanding the biotechnology potential of lactobacilli through comparative genomics of 213 strains and associated genera.</title>
        <authorList>
            <person name="Sun Z."/>
            <person name="Harris H.M."/>
            <person name="McCann A."/>
            <person name="Guo C."/>
            <person name="Argimon S."/>
            <person name="Zhang W."/>
            <person name="Yang X."/>
            <person name="Jeffery I.B."/>
            <person name="Cooney J.C."/>
            <person name="Kagawa T.F."/>
            <person name="Liu W."/>
            <person name="Song Y."/>
            <person name="Salvetti E."/>
            <person name="Wrobel A."/>
            <person name="Rasinkangas P."/>
            <person name="Parkhill J."/>
            <person name="Rea M.C."/>
            <person name="O'Sullivan O."/>
            <person name="Ritari J."/>
            <person name="Douillard F.P."/>
            <person name="Paul Ross R."/>
            <person name="Yang R."/>
            <person name="Briner A.E."/>
            <person name="Felis G.E."/>
            <person name="de Vos W.M."/>
            <person name="Barrangou R."/>
            <person name="Klaenhammer T.R."/>
            <person name="Caufield P.W."/>
            <person name="Cui Y."/>
            <person name="Zhang H."/>
            <person name="O'Toole P.W."/>
        </authorList>
    </citation>
    <scope>NUCLEOTIDE SEQUENCE [LARGE SCALE GENOMIC DNA]</scope>
    <source>
        <strain evidence="3 4">DSM 15353</strain>
    </source>
</reference>
<dbReference type="PANTHER" id="PTHR10683">
    <property type="entry name" value="TRANSALDOLASE"/>
    <property type="match status" value="1"/>
</dbReference>
<sequence>MEILVDTVNLDEIRKYNKMLNLSGVTSNPTIIKKEGKVNFFEHLRKVREIIGPDKTLHVQAVGETAEEIIADSHRVLKEIDQQVYIKIPTNEQGLEAMKILKREGVHITATAIYTVFQGELAIAAGADYLAPYYNRMLNMNIDAPQVIAELAHAISMSVSQTKILAASFHNVAQVTAAIKNGAQAVTIGTDVVASGLNAPMIATAVTDFKKDWVALYGDQTIADLT</sequence>
<dbReference type="EMBL" id="JQBK01000016">
    <property type="protein sequence ID" value="KRN86603.1"/>
    <property type="molecule type" value="Genomic_DNA"/>
</dbReference>
<dbReference type="NCBIfam" id="NF009299">
    <property type="entry name" value="PRK12656.1"/>
    <property type="match status" value="1"/>
</dbReference>
<gene>
    <name evidence="3" type="ORF">IV43_GL000606</name>
</gene>
<dbReference type="PATRIC" id="fig|89059.3.peg.626"/>